<dbReference type="NCBIfam" id="NF008528">
    <property type="entry name" value="PRK11463.1-2"/>
    <property type="match status" value="1"/>
</dbReference>
<feature type="transmembrane region" description="Helical" evidence="2">
    <location>
        <begin position="88"/>
        <end position="105"/>
    </location>
</feature>
<evidence type="ECO:0000256" key="2">
    <source>
        <dbReference type="SAM" id="Phobius"/>
    </source>
</evidence>
<feature type="transmembrane region" description="Helical" evidence="2">
    <location>
        <begin position="28"/>
        <end position="45"/>
    </location>
</feature>
<dbReference type="AlphaFoldDB" id="A0A2S7USN7"/>
<keyword evidence="2" id="KW-0472">Membrane</keyword>
<keyword evidence="2" id="KW-1133">Transmembrane helix</keyword>
<sequence>MPLFLILIVIPLIELMLLIQVGGIIGTGWTFVIIIATAFIGAKLVKQQGLQTWTNIQQEMAQGQLPAQSLFDGICILISGVMLITPGLITDVIGLLLMIPAFRAVSYRQFGSKIKFKAAASAHFQQSQNHSTFEGEFTETTETDNDHRISEHKPTTLDGDFERKD</sequence>
<feature type="region of interest" description="Disordered" evidence="1">
    <location>
        <begin position="127"/>
        <end position="165"/>
    </location>
</feature>
<dbReference type="PANTHER" id="PTHR35335:SF1">
    <property type="entry name" value="UPF0716 PROTEIN FXSA"/>
    <property type="match status" value="1"/>
</dbReference>
<feature type="compositionally biased region" description="Basic and acidic residues" evidence="1">
    <location>
        <begin position="144"/>
        <end position="165"/>
    </location>
</feature>
<keyword evidence="2" id="KW-0812">Transmembrane</keyword>
<accession>A0A2S7USN7</accession>
<dbReference type="InterPro" id="IPR007313">
    <property type="entry name" value="FxsA"/>
</dbReference>
<evidence type="ECO:0000313" key="4">
    <source>
        <dbReference type="Proteomes" id="UP000239007"/>
    </source>
</evidence>
<evidence type="ECO:0000256" key="1">
    <source>
        <dbReference type="SAM" id="MobiDB-lite"/>
    </source>
</evidence>
<dbReference type="Pfam" id="PF04186">
    <property type="entry name" value="FxsA"/>
    <property type="match status" value="1"/>
</dbReference>
<dbReference type="GO" id="GO:0016020">
    <property type="term" value="C:membrane"/>
    <property type="evidence" value="ECO:0007669"/>
    <property type="project" value="InterPro"/>
</dbReference>
<evidence type="ECO:0008006" key="5">
    <source>
        <dbReference type="Google" id="ProtNLM"/>
    </source>
</evidence>
<protein>
    <recommendedName>
        <fullName evidence="5">Membrane protein FxsA</fullName>
    </recommendedName>
</protein>
<feature type="transmembrane region" description="Helical" evidence="2">
    <location>
        <begin position="65"/>
        <end position="82"/>
    </location>
</feature>
<reference evidence="3 4" key="1">
    <citation type="submission" date="2016-12" db="EMBL/GenBank/DDBJ databases">
        <title>Diversity of luminous bacteria.</title>
        <authorList>
            <person name="Yoshizawa S."/>
            <person name="Kogure K."/>
        </authorList>
    </citation>
    <scope>NUCLEOTIDE SEQUENCE [LARGE SCALE GENOMIC DNA]</scope>
    <source>
        <strain evidence="3 4">SA4-48</strain>
    </source>
</reference>
<evidence type="ECO:0000313" key="3">
    <source>
        <dbReference type="EMBL" id="PQJ52994.1"/>
    </source>
</evidence>
<comment type="caution">
    <text evidence="3">The sequence shown here is derived from an EMBL/GenBank/DDBJ whole genome shotgun (WGS) entry which is preliminary data.</text>
</comment>
<dbReference type="Proteomes" id="UP000239007">
    <property type="component" value="Unassembled WGS sequence"/>
</dbReference>
<proteinExistence type="predicted"/>
<gene>
    <name evidence="3" type="ORF">BTO11_04530</name>
</gene>
<name>A0A2S7USN7_9GAMM</name>
<keyword evidence="4" id="KW-1185">Reference proteome</keyword>
<dbReference type="PANTHER" id="PTHR35335">
    <property type="entry name" value="UPF0716 PROTEIN FXSA"/>
    <property type="match status" value="1"/>
</dbReference>
<dbReference type="EMBL" id="MSCH01000003">
    <property type="protein sequence ID" value="PQJ52994.1"/>
    <property type="molecule type" value="Genomic_DNA"/>
</dbReference>
<organism evidence="3 4">
    <name type="scientific">Psychrosphaera saromensis</name>
    <dbReference type="NCBI Taxonomy" id="716813"/>
    <lineage>
        <taxon>Bacteria</taxon>
        <taxon>Pseudomonadati</taxon>
        <taxon>Pseudomonadota</taxon>
        <taxon>Gammaproteobacteria</taxon>
        <taxon>Alteromonadales</taxon>
        <taxon>Pseudoalteromonadaceae</taxon>
        <taxon>Psychrosphaera</taxon>
    </lineage>
</organism>
<dbReference type="RefSeq" id="WP_181135838.1">
    <property type="nucleotide sequence ID" value="NZ_BMYG01000008.1"/>
</dbReference>